<evidence type="ECO:0000313" key="1">
    <source>
        <dbReference type="EMBL" id="TFI01636.1"/>
    </source>
</evidence>
<proteinExistence type="predicted"/>
<protein>
    <recommendedName>
        <fullName evidence="3">Phage protein</fullName>
    </recommendedName>
</protein>
<accession>A0ABY2K2Q1</accession>
<sequence>MNRASNDMIEASDLLGFAGAPYQQKAVDAAVGSIRAECEWHIAPQREDTWTLRTGGSDTLVLRTLRVVQVKAIASPHRQDLTPADVYDLGDGVLLMPGGWPDVVTITVQHGFDECPDELLALIADRARATVGGGRVKSESIGGRSVTLEGGIDPATDTVLSRYMLGGRV</sequence>
<name>A0ABY2K2Q1_9MICC</name>
<evidence type="ECO:0000313" key="2">
    <source>
        <dbReference type="Proteomes" id="UP000297477"/>
    </source>
</evidence>
<dbReference type="Proteomes" id="UP000297477">
    <property type="component" value="Unassembled WGS sequence"/>
</dbReference>
<dbReference type="EMBL" id="SPKT01000001">
    <property type="protein sequence ID" value="TFI01636.1"/>
    <property type="molecule type" value="Genomic_DNA"/>
</dbReference>
<organism evidence="1 2">
    <name type="scientific">Micrococcus lylae</name>
    <dbReference type="NCBI Taxonomy" id="1273"/>
    <lineage>
        <taxon>Bacteria</taxon>
        <taxon>Bacillati</taxon>
        <taxon>Actinomycetota</taxon>
        <taxon>Actinomycetes</taxon>
        <taxon>Micrococcales</taxon>
        <taxon>Micrococcaceae</taxon>
        <taxon>Micrococcus</taxon>
    </lineage>
</organism>
<gene>
    <name evidence="1" type="ORF">E4A49_01055</name>
</gene>
<dbReference type="RefSeq" id="WP_067192002.1">
    <property type="nucleotide sequence ID" value="NZ_SPKT01000001.1"/>
</dbReference>
<evidence type="ECO:0008006" key="3">
    <source>
        <dbReference type="Google" id="ProtNLM"/>
    </source>
</evidence>
<comment type="caution">
    <text evidence="1">The sequence shown here is derived from an EMBL/GenBank/DDBJ whole genome shotgun (WGS) entry which is preliminary data.</text>
</comment>
<reference evidence="1 2" key="1">
    <citation type="submission" date="2019-03" db="EMBL/GenBank/DDBJ databases">
        <title>Reclassification of Micrococcus aloeverae and Micrococcus yunnanensis as later heterotypic synonyms of Micrococcus luteus.</title>
        <authorList>
            <person name="Huang C.-H."/>
        </authorList>
    </citation>
    <scope>NUCLEOTIDE SEQUENCE [LARGE SCALE GENOMIC DNA]</scope>
    <source>
        <strain evidence="1 2">BCRC 12151</strain>
    </source>
</reference>
<keyword evidence="2" id="KW-1185">Reference proteome</keyword>